<name>A0AAD4L3U5_9EURO</name>
<proteinExistence type="predicted"/>
<feature type="region of interest" description="Disordered" evidence="1">
    <location>
        <begin position="281"/>
        <end position="403"/>
    </location>
</feature>
<feature type="region of interest" description="Disordered" evidence="1">
    <location>
        <begin position="98"/>
        <end position="220"/>
    </location>
</feature>
<feature type="region of interest" description="Disordered" evidence="1">
    <location>
        <begin position="16"/>
        <end position="55"/>
    </location>
</feature>
<evidence type="ECO:0008006" key="4">
    <source>
        <dbReference type="Google" id="ProtNLM"/>
    </source>
</evidence>
<dbReference type="GeneID" id="70250007"/>
<feature type="compositionally biased region" description="Low complexity" evidence="1">
    <location>
        <begin position="299"/>
        <end position="317"/>
    </location>
</feature>
<comment type="caution">
    <text evidence="2">The sequence shown here is derived from an EMBL/GenBank/DDBJ whole genome shotgun (WGS) entry which is preliminary data.</text>
</comment>
<dbReference type="Proteomes" id="UP001201262">
    <property type="component" value="Unassembled WGS sequence"/>
</dbReference>
<feature type="compositionally biased region" description="Polar residues" evidence="1">
    <location>
        <begin position="192"/>
        <end position="207"/>
    </location>
</feature>
<dbReference type="RefSeq" id="XP_046078692.1">
    <property type="nucleotide sequence ID" value="XM_046219720.1"/>
</dbReference>
<feature type="compositionally biased region" description="Polar residues" evidence="1">
    <location>
        <begin position="281"/>
        <end position="298"/>
    </location>
</feature>
<reference evidence="2" key="1">
    <citation type="submission" date="2021-12" db="EMBL/GenBank/DDBJ databases">
        <title>Convergent genome expansion in fungi linked to evolution of root-endophyte symbiosis.</title>
        <authorList>
            <consortium name="DOE Joint Genome Institute"/>
            <person name="Ke Y.-H."/>
            <person name="Bonito G."/>
            <person name="Liao H.-L."/>
            <person name="Looney B."/>
            <person name="Rojas-Flechas A."/>
            <person name="Nash J."/>
            <person name="Hameed K."/>
            <person name="Schadt C."/>
            <person name="Martin F."/>
            <person name="Crous P.W."/>
            <person name="Miettinen O."/>
            <person name="Magnuson J.K."/>
            <person name="Labbe J."/>
            <person name="Jacobson D."/>
            <person name="Doktycz M.J."/>
            <person name="Veneault-Fourrey C."/>
            <person name="Kuo A."/>
            <person name="Mondo S."/>
            <person name="Calhoun S."/>
            <person name="Riley R."/>
            <person name="Ohm R."/>
            <person name="LaButti K."/>
            <person name="Andreopoulos B."/>
            <person name="Pangilinan J."/>
            <person name="Nolan M."/>
            <person name="Tritt A."/>
            <person name="Clum A."/>
            <person name="Lipzen A."/>
            <person name="Daum C."/>
            <person name="Barry K."/>
            <person name="Grigoriev I.V."/>
            <person name="Vilgalys R."/>
        </authorList>
    </citation>
    <scope>NUCLEOTIDE SEQUENCE</scope>
    <source>
        <strain evidence="2">PMI_201</strain>
    </source>
</reference>
<gene>
    <name evidence="2" type="ORF">BGW36DRAFT_422590</name>
</gene>
<evidence type="ECO:0000313" key="3">
    <source>
        <dbReference type="Proteomes" id="UP001201262"/>
    </source>
</evidence>
<evidence type="ECO:0000256" key="1">
    <source>
        <dbReference type="SAM" id="MobiDB-lite"/>
    </source>
</evidence>
<dbReference type="AlphaFoldDB" id="A0AAD4L3U5"/>
<dbReference type="EMBL" id="JAJTJA010000001">
    <property type="protein sequence ID" value="KAH8706071.1"/>
    <property type="molecule type" value="Genomic_DNA"/>
</dbReference>
<sequence>MAVSLENINFYRPPSLPVRPTKSTYPPDCQTPVPLNASNRVYPNSPTRANCLPTSAPQPTLHCPLPPRPPVSIPSSKPSWPVNTLLLSNNPVYPNDFDRAMQDLPEPGGACIKVEDQKGESREHSAELPGRETNDDGQSHATTPSSEISPSTATASSTSPTPTRESLTESTSTGLMRPRNCGDTEVEDRTRNVASTFRISPTPNPLTFETPVSKPVATNVNSTDLDTASLAQSPPPVQLERQTLKDPPMSVAQDSQHHDSRVENGLHNGCIVQQDDSLATRHSTTCESKESATVQSGQSIRASSSPPPIAVVIPAPSHRLITSSKRSLPTRNQSVRGTPMLEDGNYSDSVPSDDEDDADYVDEEQLPPSKRRRRSKYPSPPRRLTRLPAKTSQSEPARRISGLETESIPIQGFLRLRQSGSEITYCLEFSQTHFSSLFAARHKDKPSQSTQRTGNSTTRVRYSPEENALIVELGEKNLSWDVIEGKFAEQYPYRSKSVLQVQYSKLKRLSKRQV</sequence>
<feature type="compositionally biased region" description="Acidic residues" evidence="1">
    <location>
        <begin position="351"/>
        <end position="365"/>
    </location>
</feature>
<protein>
    <recommendedName>
        <fullName evidence="4">Myb-like domain-containing protein</fullName>
    </recommendedName>
</protein>
<organism evidence="2 3">
    <name type="scientific">Talaromyces proteolyticus</name>
    <dbReference type="NCBI Taxonomy" id="1131652"/>
    <lineage>
        <taxon>Eukaryota</taxon>
        <taxon>Fungi</taxon>
        <taxon>Dikarya</taxon>
        <taxon>Ascomycota</taxon>
        <taxon>Pezizomycotina</taxon>
        <taxon>Eurotiomycetes</taxon>
        <taxon>Eurotiomycetidae</taxon>
        <taxon>Eurotiales</taxon>
        <taxon>Trichocomaceae</taxon>
        <taxon>Talaromyces</taxon>
        <taxon>Talaromyces sect. Bacilispori</taxon>
    </lineage>
</organism>
<feature type="compositionally biased region" description="Polar residues" evidence="1">
    <location>
        <begin position="320"/>
        <end position="336"/>
    </location>
</feature>
<feature type="compositionally biased region" description="Polar residues" evidence="1">
    <location>
        <begin position="36"/>
        <end position="55"/>
    </location>
</feature>
<feature type="compositionally biased region" description="Low complexity" evidence="1">
    <location>
        <begin position="141"/>
        <end position="173"/>
    </location>
</feature>
<keyword evidence="3" id="KW-1185">Reference proteome</keyword>
<feature type="compositionally biased region" description="Basic and acidic residues" evidence="1">
    <location>
        <begin position="113"/>
        <end position="138"/>
    </location>
</feature>
<evidence type="ECO:0000313" key="2">
    <source>
        <dbReference type="EMBL" id="KAH8706071.1"/>
    </source>
</evidence>
<accession>A0AAD4L3U5</accession>